<organism evidence="3 4">
    <name type="scientific">Uabimicrobium amorphum</name>
    <dbReference type="NCBI Taxonomy" id="2596890"/>
    <lineage>
        <taxon>Bacteria</taxon>
        <taxon>Pseudomonadati</taxon>
        <taxon>Planctomycetota</taxon>
        <taxon>Candidatus Uabimicrobiia</taxon>
        <taxon>Candidatus Uabimicrobiales</taxon>
        <taxon>Candidatus Uabimicrobiaceae</taxon>
        <taxon>Candidatus Uabimicrobium</taxon>
    </lineage>
</organism>
<evidence type="ECO:0000313" key="3">
    <source>
        <dbReference type="EMBL" id="BBM84572.1"/>
    </source>
</evidence>
<dbReference type="PRINTS" id="PR00081">
    <property type="entry name" value="GDHRDH"/>
</dbReference>
<dbReference type="InterPro" id="IPR036291">
    <property type="entry name" value="NAD(P)-bd_dom_sf"/>
</dbReference>
<dbReference type="AlphaFoldDB" id="A0A5S9F3K1"/>
<dbReference type="Pfam" id="PF00106">
    <property type="entry name" value="adh_short"/>
    <property type="match status" value="1"/>
</dbReference>
<accession>A0A5S9F3K1</accession>
<dbReference type="GO" id="GO:0016491">
    <property type="term" value="F:oxidoreductase activity"/>
    <property type="evidence" value="ECO:0007669"/>
    <property type="project" value="UniProtKB-KW"/>
</dbReference>
<dbReference type="PANTHER" id="PTHR43157:SF31">
    <property type="entry name" value="PHOSPHATIDYLINOSITOL-GLYCAN BIOSYNTHESIS CLASS F PROTEIN"/>
    <property type="match status" value="1"/>
</dbReference>
<dbReference type="RefSeq" id="WP_151968718.1">
    <property type="nucleotide sequence ID" value="NZ_AP019860.1"/>
</dbReference>
<keyword evidence="4" id="KW-1185">Reference proteome</keyword>
<evidence type="ECO:0000256" key="2">
    <source>
        <dbReference type="RuleBase" id="RU000363"/>
    </source>
</evidence>
<comment type="similarity">
    <text evidence="2">Belongs to the short-chain dehydrogenases/reductases (SDR) family.</text>
</comment>
<sequence length="265" mass="29668">MTSDIFITGATDGIGKLTATHLAQQGFCIHLHGRSETKIAQTIKDIKSSTKNTNIYGYQADLSSFADIRKMVDEMAEIPIDVLINNAGMAGGEERKVSHDGLELCFQVNYLSTFLLTHLLLPKIQESQGRIVNVSSLGQYHIDFNNLMLEKEYDGIRAYRQSKIAMIMFTFDLAEKLKNTNVIVTCLHPGSMLNTKIAQEMFGKSRGSVNQGVEPIVRLVTTDDKNIHGKFFNGLQESEALPQAYDRESRDKLWAISEKLTEFAK</sequence>
<keyword evidence="1" id="KW-0560">Oxidoreductase</keyword>
<dbReference type="EMBL" id="AP019860">
    <property type="protein sequence ID" value="BBM84572.1"/>
    <property type="molecule type" value="Genomic_DNA"/>
</dbReference>
<proteinExistence type="inferred from homology"/>
<dbReference type="PANTHER" id="PTHR43157">
    <property type="entry name" value="PHOSPHATIDYLINOSITOL-GLYCAN BIOSYNTHESIS CLASS F PROTEIN-RELATED"/>
    <property type="match status" value="1"/>
</dbReference>
<dbReference type="InterPro" id="IPR002347">
    <property type="entry name" value="SDR_fam"/>
</dbReference>
<dbReference type="PRINTS" id="PR00080">
    <property type="entry name" value="SDRFAMILY"/>
</dbReference>
<name>A0A5S9F3K1_UABAM</name>
<dbReference type="Gene3D" id="3.40.50.720">
    <property type="entry name" value="NAD(P)-binding Rossmann-like Domain"/>
    <property type="match status" value="1"/>
</dbReference>
<evidence type="ECO:0000256" key="1">
    <source>
        <dbReference type="ARBA" id="ARBA00023002"/>
    </source>
</evidence>
<reference evidence="3 4" key="1">
    <citation type="submission" date="2019-08" db="EMBL/GenBank/DDBJ databases">
        <title>Complete genome sequence of Candidatus Uab amorphum.</title>
        <authorList>
            <person name="Shiratori T."/>
            <person name="Suzuki S."/>
            <person name="Kakizawa Y."/>
            <person name="Ishida K."/>
        </authorList>
    </citation>
    <scope>NUCLEOTIDE SEQUENCE [LARGE SCALE GENOMIC DNA]</scope>
    <source>
        <strain evidence="3 4">SRT547</strain>
    </source>
</reference>
<dbReference type="SUPFAM" id="SSF51735">
    <property type="entry name" value="NAD(P)-binding Rossmann-fold domains"/>
    <property type="match status" value="1"/>
</dbReference>
<protein>
    <submittedName>
        <fullName evidence="3">3-oxoacyl-ACP reductase</fullName>
    </submittedName>
</protein>
<evidence type="ECO:0000313" key="4">
    <source>
        <dbReference type="Proteomes" id="UP000326354"/>
    </source>
</evidence>
<dbReference type="OrthoDB" id="9803333at2"/>
<dbReference type="KEGG" id="uam:UABAM_02933"/>
<dbReference type="Proteomes" id="UP000326354">
    <property type="component" value="Chromosome"/>
</dbReference>
<gene>
    <name evidence="3" type="ORF">UABAM_02933</name>
</gene>